<gene>
    <name evidence="2" type="ORF">FHR32_005119</name>
</gene>
<name>A0A7W7RZ46_9ACTN</name>
<sequence>MGLLDRITAARTTANTPGRKGWSESPFWDLDRLNWPSFGSSSLNSEHEKIGTDFAGYVQGIAKANGPVFALMATRMMVFSEARFQFRGMTNGRPGDLFGTPDLALLEHPWPGGTTGDLLARMIQDVDLAGNAFVARVGDRLRRLRPDWVTIVSGSKTERELYGNALDSKVIGYYFEPPGAGKSWFLLPNEVAHFAPIPDPECNWRGMSWLTPVLREISSDQAATRHKGKFFENGATPQVIVSLDASVTPEMFQRFKATMNESHQGVDNAYKTLYLGGGADVTVAGKDLQQLDFKATQGAGETRIAAAAGVPAVIVGFSEGLSGSSLNAGNFGQARRRFADGTLRPLWRNAAGSLASIITVPSDAELWYDDRDISFLREDRKDAAEIQQIKSASIRQLVDAGYEPETVVSAIEAEDLRLLRHSGLYSVQLQPPGTTAQPTGSAPPATDPSGPDPAKEQ</sequence>
<reference evidence="2 3" key="1">
    <citation type="submission" date="2020-08" db="EMBL/GenBank/DDBJ databases">
        <title>Sequencing the genomes of 1000 actinobacteria strains.</title>
        <authorList>
            <person name="Klenk H.-P."/>
        </authorList>
    </citation>
    <scope>NUCLEOTIDE SEQUENCE [LARGE SCALE GENOMIC DNA]</scope>
    <source>
        <strain evidence="2 3">DSM 43023</strain>
    </source>
</reference>
<proteinExistence type="predicted"/>
<comment type="caution">
    <text evidence="2">The sequence shown here is derived from an EMBL/GenBank/DDBJ whole genome shotgun (WGS) entry which is preliminary data.</text>
</comment>
<organism evidence="2 3">
    <name type="scientific">Streptosporangium album</name>
    <dbReference type="NCBI Taxonomy" id="47479"/>
    <lineage>
        <taxon>Bacteria</taxon>
        <taxon>Bacillati</taxon>
        <taxon>Actinomycetota</taxon>
        <taxon>Actinomycetes</taxon>
        <taxon>Streptosporangiales</taxon>
        <taxon>Streptosporangiaceae</taxon>
        <taxon>Streptosporangium</taxon>
    </lineage>
</organism>
<keyword evidence="3" id="KW-1185">Reference proteome</keyword>
<protein>
    <submittedName>
        <fullName evidence="2">Phage portal protein BeeE</fullName>
    </submittedName>
</protein>
<dbReference type="EMBL" id="JACHJU010000002">
    <property type="protein sequence ID" value="MBB4940742.1"/>
    <property type="molecule type" value="Genomic_DNA"/>
</dbReference>
<feature type="region of interest" description="Disordered" evidence="1">
    <location>
        <begin position="428"/>
        <end position="457"/>
    </location>
</feature>
<dbReference type="Proteomes" id="UP000534286">
    <property type="component" value="Unassembled WGS sequence"/>
</dbReference>
<accession>A0A7W7RZ46</accession>
<dbReference type="AlphaFoldDB" id="A0A7W7RZ46"/>
<feature type="compositionally biased region" description="Polar residues" evidence="1">
    <location>
        <begin position="428"/>
        <end position="440"/>
    </location>
</feature>
<evidence type="ECO:0000313" key="3">
    <source>
        <dbReference type="Proteomes" id="UP000534286"/>
    </source>
</evidence>
<dbReference type="RefSeq" id="WP_312882686.1">
    <property type="nucleotide sequence ID" value="NZ_BAABEK010000005.1"/>
</dbReference>
<evidence type="ECO:0000256" key="1">
    <source>
        <dbReference type="SAM" id="MobiDB-lite"/>
    </source>
</evidence>
<evidence type="ECO:0000313" key="2">
    <source>
        <dbReference type="EMBL" id="MBB4940742.1"/>
    </source>
</evidence>
<dbReference type="InterPro" id="IPR006944">
    <property type="entry name" value="Phage/GTA_portal"/>
</dbReference>
<dbReference type="Pfam" id="PF04860">
    <property type="entry name" value="Phage_portal"/>
    <property type="match status" value="1"/>
</dbReference>